<gene>
    <name evidence="14" type="ORF">SARC_03683</name>
</gene>
<feature type="transmembrane region" description="Helical" evidence="13">
    <location>
        <begin position="468"/>
        <end position="488"/>
    </location>
</feature>
<dbReference type="PANTHER" id="PTHR31961:SF3">
    <property type="entry name" value="SENSITIVE TO HIGH EXPRESSION PROTEIN 9, MITOCHONDRIAL"/>
    <property type="match status" value="1"/>
</dbReference>
<keyword evidence="9 13" id="KW-0472">Membrane</keyword>
<dbReference type="Proteomes" id="UP000054560">
    <property type="component" value="Unassembled WGS sequence"/>
</dbReference>
<keyword evidence="4" id="KW-0999">Mitochondrion inner membrane</keyword>
<evidence type="ECO:0000256" key="7">
    <source>
        <dbReference type="ARBA" id="ARBA00023054"/>
    </source>
</evidence>
<evidence type="ECO:0000256" key="2">
    <source>
        <dbReference type="ARBA" id="ARBA00007472"/>
    </source>
</evidence>
<evidence type="ECO:0000256" key="5">
    <source>
        <dbReference type="ARBA" id="ARBA00022946"/>
    </source>
</evidence>
<sequence>MYKLRVLPAIGPQLWRRSVQNALQHQHGVRQRNVFSSPTRRYTTGNKNNDSKADQKLPSSHTSNPTNARDSTAETVKSDATSGDVPSSAHGPLYATPSEVNSQHFSLSANKTASANSAQTGASRVHSPLYGKPSEVPQTSTTQSATNPASLLHPSNPTSQPSNTMPPPDAAQSAPNGAPANTHPSATSTLSSTQAALHGRLAHSHSSSTSFSQTQTSTGASQGGNGGKVVENVMGSASSGREVPRSAHTSANGAASNGKGPSAGTDSTTGTGAEAVTQSMIAFKNMSVSGLNKVREKVGRTSDKWVSGFKSFQSDLKASSGSGHWTENIGAWTKITSERINALTGYEGIMRLKAGVETSDAAHMSARVAYKEAQAYLADILKQRRTAQQEINSLLQKQQHWGSEDVVKFGELHRLEHQLKRSEEAAEKALERAEGNVETTLRKYTLAIRERYHEEQLWSDKIRSISTYGTLIVMAFNFFLVFLSLVAFEPRKRRRIIAGVNERLEDVLTEERHFIHREVQDAVKALDRTFLLEALTAQSKSNSSAETTSPLQSKSIENQSSTLASDTAPEAITEIATEGEVFREADVVHDVGEPSVTVHTINPGASTSLEIDSPASQILNVLSRVSTTISDMIPASIAKHSPNYGLVHDEEVQKLLIGTVLVSATVTFMLQRLLGS</sequence>
<keyword evidence="5" id="KW-0809">Transit peptide</keyword>
<evidence type="ECO:0000256" key="9">
    <source>
        <dbReference type="ARBA" id="ARBA00023136"/>
    </source>
</evidence>
<feature type="compositionally biased region" description="Low complexity" evidence="12">
    <location>
        <begin position="260"/>
        <end position="271"/>
    </location>
</feature>
<reference evidence="14 15" key="1">
    <citation type="submission" date="2011-02" db="EMBL/GenBank/DDBJ databases">
        <title>The Genome Sequence of Sphaeroforma arctica JP610.</title>
        <authorList>
            <consortium name="The Broad Institute Genome Sequencing Platform"/>
            <person name="Russ C."/>
            <person name="Cuomo C."/>
            <person name="Young S.K."/>
            <person name="Zeng Q."/>
            <person name="Gargeya S."/>
            <person name="Alvarado L."/>
            <person name="Berlin A."/>
            <person name="Chapman S.B."/>
            <person name="Chen Z."/>
            <person name="Freedman E."/>
            <person name="Gellesch M."/>
            <person name="Goldberg J."/>
            <person name="Griggs A."/>
            <person name="Gujja S."/>
            <person name="Heilman E."/>
            <person name="Heiman D."/>
            <person name="Howarth C."/>
            <person name="Mehta T."/>
            <person name="Neiman D."/>
            <person name="Pearson M."/>
            <person name="Roberts A."/>
            <person name="Saif S."/>
            <person name="Shea T."/>
            <person name="Shenoy N."/>
            <person name="Sisk P."/>
            <person name="Stolte C."/>
            <person name="Sykes S."/>
            <person name="White J."/>
            <person name="Yandava C."/>
            <person name="Burger G."/>
            <person name="Gray M.W."/>
            <person name="Holland P.W.H."/>
            <person name="King N."/>
            <person name="Lang F.B.F."/>
            <person name="Roger A.J."/>
            <person name="Ruiz-Trillo I."/>
            <person name="Haas B."/>
            <person name="Nusbaum C."/>
            <person name="Birren B."/>
        </authorList>
    </citation>
    <scope>NUCLEOTIDE SEQUENCE [LARGE SCALE GENOMIC DNA]</scope>
    <source>
        <strain evidence="14 15">JP610</strain>
    </source>
</reference>
<dbReference type="AlphaFoldDB" id="A0A0L0G4Z7"/>
<evidence type="ECO:0000256" key="10">
    <source>
        <dbReference type="ARBA" id="ARBA00024807"/>
    </source>
</evidence>
<dbReference type="Pfam" id="PF05546">
    <property type="entry name" value="She9_MDM33"/>
    <property type="match status" value="1"/>
</dbReference>
<dbReference type="eggNOG" id="ENOG502QQ1E">
    <property type="taxonomic scope" value="Eukaryota"/>
</dbReference>
<evidence type="ECO:0000256" key="4">
    <source>
        <dbReference type="ARBA" id="ARBA00022792"/>
    </source>
</evidence>
<evidence type="ECO:0000313" key="14">
    <source>
        <dbReference type="EMBL" id="KNC84090.1"/>
    </source>
</evidence>
<evidence type="ECO:0000256" key="3">
    <source>
        <dbReference type="ARBA" id="ARBA00022692"/>
    </source>
</evidence>
<dbReference type="InterPro" id="IPR008839">
    <property type="entry name" value="MDM33_fungi"/>
</dbReference>
<dbReference type="OrthoDB" id="5595506at2759"/>
<feature type="compositionally biased region" description="Low complexity" evidence="12">
    <location>
        <begin position="185"/>
        <end position="197"/>
    </location>
</feature>
<proteinExistence type="inferred from homology"/>
<evidence type="ECO:0000256" key="8">
    <source>
        <dbReference type="ARBA" id="ARBA00023128"/>
    </source>
</evidence>
<dbReference type="EMBL" id="KQ241789">
    <property type="protein sequence ID" value="KNC84090.1"/>
    <property type="molecule type" value="Genomic_DNA"/>
</dbReference>
<comment type="similarity">
    <text evidence="2">Belongs to the SHE9 family.</text>
</comment>
<feature type="region of interest" description="Disordered" evidence="12">
    <location>
        <begin position="541"/>
        <end position="568"/>
    </location>
</feature>
<comment type="subcellular location">
    <subcellularLocation>
        <location evidence="1">Mitochondrion inner membrane</location>
    </subcellularLocation>
</comment>
<evidence type="ECO:0000256" key="13">
    <source>
        <dbReference type="SAM" id="Phobius"/>
    </source>
</evidence>
<dbReference type="GO" id="GO:0007007">
    <property type="term" value="P:inner mitochondrial membrane organization"/>
    <property type="evidence" value="ECO:0007669"/>
    <property type="project" value="TreeGrafter"/>
</dbReference>
<keyword evidence="6 13" id="KW-1133">Transmembrane helix</keyword>
<evidence type="ECO:0000256" key="12">
    <source>
        <dbReference type="SAM" id="MobiDB-lite"/>
    </source>
</evidence>
<feature type="compositionally biased region" description="Polar residues" evidence="12">
    <location>
        <begin position="98"/>
        <end position="122"/>
    </location>
</feature>
<evidence type="ECO:0008006" key="16">
    <source>
        <dbReference type="Google" id="ProtNLM"/>
    </source>
</evidence>
<dbReference type="GeneID" id="25904187"/>
<organism evidence="14 15">
    <name type="scientific">Sphaeroforma arctica JP610</name>
    <dbReference type="NCBI Taxonomy" id="667725"/>
    <lineage>
        <taxon>Eukaryota</taxon>
        <taxon>Ichthyosporea</taxon>
        <taxon>Ichthyophonida</taxon>
        <taxon>Sphaeroforma</taxon>
    </lineage>
</organism>
<feature type="compositionally biased region" description="Polar residues" evidence="12">
    <location>
        <begin position="57"/>
        <end position="85"/>
    </location>
</feature>
<keyword evidence="7 11" id="KW-0175">Coiled coil</keyword>
<keyword evidence="15" id="KW-1185">Reference proteome</keyword>
<evidence type="ECO:0000313" key="15">
    <source>
        <dbReference type="Proteomes" id="UP000054560"/>
    </source>
</evidence>
<keyword evidence="3 13" id="KW-0812">Transmembrane</keyword>
<dbReference type="PANTHER" id="PTHR31961">
    <property type="entry name" value="SENSITIVE TO HIGH EXPRESSION PROTEIN 9, MITOCHONDRIAL"/>
    <property type="match status" value="1"/>
</dbReference>
<feature type="compositionally biased region" description="Low complexity" evidence="12">
    <location>
        <begin position="204"/>
        <end position="220"/>
    </location>
</feature>
<keyword evidence="8" id="KW-0496">Mitochondrion</keyword>
<feature type="coiled-coil region" evidence="11">
    <location>
        <begin position="370"/>
        <end position="443"/>
    </location>
</feature>
<protein>
    <recommendedName>
        <fullName evidence="16">Sensitive to high expression protein 9, mitochondrial</fullName>
    </recommendedName>
</protein>
<comment type="function">
    <text evidence="10">Required for the maintenance of the structure of the mitochondrial inner membrane. Involved in mitochondrial morphology. Causes growth arrest when highly overexpressed.</text>
</comment>
<name>A0A0L0G4Z7_9EUKA</name>
<feature type="compositionally biased region" description="Polar residues" evidence="12">
    <location>
        <begin position="33"/>
        <end position="48"/>
    </location>
</feature>
<feature type="compositionally biased region" description="Polar residues" evidence="12">
    <location>
        <begin position="136"/>
        <end position="163"/>
    </location>
</feature>
<dbReference type="RefSeq" id="XP_014157992.1">
    <property type="nucleotide sequence ID" value="XM_014302517.1"/>
</dbReference>
<feature type="compositionally biased region" description="Polar residues" evidence="12">
    <location>
        <begin position="541"/>
        <end position="565"/>
    </location>
</feature>
<evidence type="ECO:0000256" key="11">
    <source>
        <dbReference type="SAM" id="Coils"/>
    </source>
</evidence>
<dbReference type="GO" id="GO:0005743">
    <property type="term" value="C:mitochondrial inner membrane"/>
    <property type="evidence" value="ECO:0007669"/>
    <property type="project" value="UniProtKB-SubCell"/>
</dbReference>
<evidence type="ECO:0000256" key="6">
    <source>
        <dbReference type="ARBA" id="ARBA00022989"/>
    </source>
</evidence>
<accession>A0A0L0G4Z7</accession>
<evidence type="ECO:0000256" key="1">
    <source>
        <dbReference type="ARBA" id="ARBA00004273"/>
    </source>
</evidence>
<feature type="region of interest" description="Disordered" evidence="12">
    <location>
        <begin position="26"/>
        <end position="271"/>
    </location>
</feature>